<feature type="region of interest" description="Disordered" evidence="2">
    <location>
        <begin position="1"/>
        <end position="63"/>
    </location>
</feature>
<keyword evidence="1" id="KW-0175">Coiled coil</keyword>
<comment type="caution">
    <text evidence="3">The sequence shown here is derived from an EMBL/GenBank/DDBJ whole genome shotgun (WGS) entry which is preliminary data.</text>
</comment>
<accession>A0A8H6UMD1</accession>
<organism evidence="3 4">
    <name type="scientific">Aspergillus hiratsukae</name>
    <dbReference type="NCBI Taxonomy" id="1194566"/>
    <lineage>
        <taxon>Eukaryota</taxon>
        <taxon>Fungi</taxon>
        <taxon>Dikarya</taxon>
        <taxon>Ascomycota</taxon>
        <taxon>Pezizomycotina</taxon>
        <taxon>Eurotiomycetes</taxon>
        <taxon>Eurotiomycetidae</taxon>
        <taxon>Eurotiales</taxon>
        <taxon>Aspergillaceae</taxon>
        <taxon>Aspergillus</taxon>
        <taxon>Aspergillus subgen. Fumigati</taxon>
    </lineage>
</organism>
<sequence length="370" mass="42389">MTGPLKAPILPALWAQNQNPNPNLNPGQTSNQPPSRLQTAVPSNPASSQPKSRLTTTSQQSNNGQLVWKAVDSQSSQSQTTTGRGYLTPEQQIEVIKWCLSHKKYYADRNLGTIGAFWIRCGQFIKEKFNKTYAVPERMVRSLENRRRQEIATGCASIARDDLKQALDKWIGFLDDTKRRTEERKAQSSQPSLGEQARDMLCRRMAEQREARTAAEQREARIAAQQSSQTAKRTRDAEEDQSDGDTTDSEDSMSPSERRRKKLRRMKEQERETELYTTALTNGLRNGLTNALTSFATTFITPLSKAMTEPIEEVKNELKELKTELKTLRSELRQMHEFNAEMKEKTNLIIHLLEEMREERLERKTNKVEE</sequence>
<dbReference type="Proteomes" id="UP000662466">
    <property type="component" value="Unassembled WGS sequence"/>
</dbReference>
<dbReference type="EMBL" id="JACBAF010002271">
    <property type="protein sequence ID" value="KAF7159732.1"/>
    <property type="molecule type" value="Genomic_DNA"/>
</dbReference>
<evidence type="ECO:0000313" key="4">
    <source>
        <dbReference type="Proteomes" id="UP000662466"/>
    </source>
</evidence>
<feature type="compositionally biased region" description="Low complexity" evidence="2">
    <location>
        <begin position="11"/>
        <end position="26"/>
    </location>
</feature>
<dbReference type="AlphaFoldDB" id="A0A8H6UMD1"/>
<feature type="compositionally biased region" description="Polar residues" evidence="2">
    <location>
        <begin position="27"/>
        <end position="63"/>
    </location>
</feature>
<feature type="region of interest" description="Disordered" evidence="2">
    <location>
        <begin position="207"/>
        <end position="273"/>
    </location>
</feature>
<protein>
    <submittedName>
        <fullName evidence="3">Uncharacterized protein</fullName>
    </submittedName>
</protein>
<feature type="compositionally biased region" description="Basic and acidic residues" evidence="2">
    <location>
        <begin position="207"/>
        <end position="221"/>
    </location>
</feature>
<evidence type="ECO:0000256" key="2">
    <source>
        <dbReference type="SAM" id="MobiDB-lite"/>
    </source>
</evidence>
<evidence type="ECO:0000313" key="3">
    <source>
        <dbReference type="EMBL" id="KAF7159732.1"/>
    </source>
</evidence>
<feature type="compositionally biased region" description="Acidic residues" evidence="2">
    <location>
        <begin position="237"/>
        <end position="251"/>
    </location>
</feature>
<feature type="coiled-coil region" evidence="1">
    <location>
        <begin position="304"/>
        <end position="345"/>
    </location>
</feature>
<reference evidence="3" key="1">
    <citation type="submission" date="2020-06" db="EMBL/GenBank/DDBJ databases">
        <title>Draft genome sequences of strains closely related to Aspergillus parafelis and Aspergillus hiratsukae.</title>
        <authorList>
            <person name="Dos Santos R.A.C."/>
            <person name="Rivero-Menendez O."/>
            <person name="Steenwyk J.L."/>
            <person name="Mead M.E."/>
            <person name="Goldman G.H."/>
            <person name="Alastruey-Izquierdo A."/>
            <person name="Rokas A."/>
        </authorList>
    </citation>
    <scope>NUCLEOTIDE SEQUENCE</scope>
    <source>
        <strain evidence="3">CNM-CM6106</strain>
    </source>
</reference>
<evidence type="ECO:0000256" key="1">
    <source>
        <dbReference type="SAM" id="Coils"/>
    </source>
</evidence>
<name>A0A8H6UMD1_9EURO</name>
<gene>
    <name evidence="3" type="ORF">CNMCM6106_007134</name>
</gene>
<proteinExistence type="predicted"/>